<name>A0A514Z8K6_9LACT</name>
<accession>A0A514Z8K6</accession>
<dbReference type="RefSeq" id="WP_142766434.1">
    <property type="nucleotide sequence ID" value="NZ_CP041356.1"/>
</dbReference>
<keyword evidence="5" id="KW-1185">Reference proteome</keyword>
<dbReference type="GO" id="GO:0061522">
    <property type="term" value="F:1,4-dihydroxy-2-naphthoyl-CoA thioesterase activity"/>
    <property type="evidence" value="ECO:0007669"/>
    <property type="project" value="TreeGrafter"/>
</dbReference>
<proteinExistence type="inferred from homology"/>
<dbReference type="NCBIfam" id="TIGR00369">
    <property type="entry name" value="unchar_dom_1"/>
    <property type="match status" value="1"/>
</dbReference>
<dbReference type="EMBL" id="CP041356">
    <property type="protein sequence ID" value="QDK70857.1"/>
    <property type="molecule type" value="Genomic_DNA"/>
</dbReference>
<dbReference type="InterPro" id="IPR006683">
    <property type="entry name" value="Thioestr_dom"/>
</dbReference>
<dbReference type="Pfam" id="PF03061">
    <property type="entry name" value="4HBT"/>
    <property type="match status" value="1"/>
</dbReference>
<dbReference type="Gene3D" id="3.10.129.10">
    <property type="entry name" value="Hotdog Thioesterase"/>
    <property type="match status" value="1"/>
</dbReference>
<dbReference type="AlphaFoldDB" id="A0A514Z8K6"/>
<reference evidence="4 5" key="1">
    <citation type="submission" date="2019-07" db="EMBL/GenBank/DDBJ databases">
        <title>Genome sequencing of KACC 19320.</title>
        <authorList>
            <person name="Heo J."/>
            <person name="Kim S.-J."/>
            <person name="Kim J.-S."/>
            <person name="Hong S.-B."/>
            <person name="Kwon S.-W."/>
        </authorList>
    </citation>
    <scope>NUCLEOTIDE SEQUENCE [LARGE SCALE GENOMIC DNA]</scope>
    <source>
        <strain evidence="4 5">KACC 19320</strain>
    </source>
</reference>
<protein>
    <submittedName>
        <fullName evidence="4">PaaI family thioesterase</fullName>
    </submittedName>
</protein>
<evidence type="ECO:0000256" key="1">
    <source>
        <dbReference type="ARBA" id="ARBA00008324"/>
    </source>
</evidence>
<evidence type="ECO:0000313" key="4">
    <source>
        <dbReference type="EMBL" id="QDK70857.1"/>
    </source>
</evidence>
<dbReference type="SUPFAM" id="SSF54637">
    <property type="entry name" value="Thioesterase/thiol ester dehydrase-isomerase"/>
    <property type="match status" value="1"/>
</dbReference>
<dbReference type="PANTHER" id="PTHR43240">
    <property type="entry name" value="1,4-DIHYDROXY-2-NAPHTHOYL-COA THIOESTERASE 1"/>
    <property type="match status" value="1"/>
</dbReference>
<evidence type="ECO:0000256" key="2">
    <source>
        <dbReference type="ARBA" id="ARBA00022801"/>
    </source>
</evidence>
<evidence type="ECO:0000313" key="5">
    <source>
        <dbReference type="Proteomes" id="UP000315128"/>
    </source>
</evidence>
<dbReference type="KEGG" id="lack:FLP15_06455"/>
<dbReference type="InterPro" id="IPR029069">
    <property type="entry name" value="HotDog_dom_sf"/>
</dbReference>
<organism evidence="4 5">
    <name type="scientific">Lactococcus protaetiae</name>
    <dbReference type="NCBI Taxonomy" id="2592653"/>
    <lineage>
        <taxon>Bacteria</taxon>
        <taxon>Bacillati</taxon>
        <taxon>Bacillota</taxon>
        <taxon>Bacilli</taxon>
        <taxon>Lactobacillales</taxon>
        <taxon>Streptococcaceae</taxon>
        <taxon>Lactococcus</taxon>
    </lineage>
</organism>
<dbReference type="GO" id="GO:0005829">
    <property type="term" value="C:cytosol"/>
    <property type="evidence" value="ECO:0007669"/>
    <property type="project" value="TreeGrafter"/>
</dbReference>
<gene>
    <name evidence="4" type="ORF">FLP15_06455</name>
</gene>
<evidence type="ECO:0000259" key="3">
    <source>
        <dbReference type="Pfam" id="PF03061"/>
    </source>
</evidence>
<dbReference type="OrthoDB" id="9798208at2"/>
<keyword evidence="2" id="KW-0378">Hydrolase</keyword>
<comment type="similarity">
    <text evidence="1">Belongs to the thioesterase PaaI family.</text>
</comment>
<dbReference type="Proteomes" id="UP000315128">
    <property type="component" value="Chromosome"/>
</dbReference>
<feature type="domain" description="Thioesterase" evidence="3">
    <location>
        <begin position="46"/>
        <end position="123"/>
    </location>
</feature>
<dbReference type="InterPro" id="IPR003736">
    <property type="entry name" value="PAAI_dom"/>
</dbReference>
<dbReference type="CDD" id="cd03443">
    <property type="entry name" value="PaaI_thioesterase"/>
    <property type="match status" value="1"/>
</dbReference>
<sequence>MNMIEQLNISDFELFTDQTNSSISTDKSAKYFVSRMILSDFHAQPQGFLNGGATLAFCEISAGMASNQLIVPHEFAVGQTITANHLHPKKAQGFVIAKGQLLRKGRHTHVWEIKVTDEKEQLIAQVTVVNAIVPNTV</sequence>
<dbReference type="PANTHER" id="PTHR43240:SF5">
    <property type="entry name" value="1,4-DIHYDROXY-2-NAPHTHOYL-COA THIOESTERASE 1"/>
    <property type="match status" value="1"/>
</dbReference>